<dbReference type="PANTHER" id="PTHR23083">
    <property type="entry name" value="TETRATRICOPEPTIDE REPEAT PROTEIN, TPR"/>
    <property type="match status" value="1"/>
</dbReference>
<proteinExistence type="inferred from homology"/>
<keyword evidence="6" id="KW-1185">Reference proteome</keyword>
<dbReference type="OrthoDB" id="29013at2759"/>
<dbReference type="Proteomes" id="UP000594262">
    <property type="component" value="Unplaced"/>
</dbReference>
<dbReference type="GO" id="GO:0046854">
    <property type="term" value="P:phosphatidylinositol phosphate biosynthetic process"/>
    <property type="evidence" value="ECO:0007669"/>
    <property type="project" value="TreeGrafter"/>
</dbReference>
<dbReference type="Pfam" id="PF12895">
    <property type="entry name" value="ANAPC3"/>
    <property type="match status" value="1"/>
</dbReference>
<dbReference type="InterPro" id="IPR019734">
    <property type="entry name" value="TPR_rpt"/>
</dbReference>
<feature type="region of interest" description="Disordered" evidence="4">
    <location>
        <begin position="143"/>
        <end position="164"/>
    </location>
</feature>
<evidence type="ECO:0000256" key="1">
    <source>
        <dbReference type="ARBA" id="ARBA00002550"/>
    </source>
</evidence>
<dbReference type="PANTHER" id="PTHR23083:SF464">
    <property type="entry name" value="TETRATRICOPEPTIDE REPEAT DOMAIN 7, ISOFORM A"/>
    <property type="match status" value="1"/>
</dbReference>
<evidence type="ECO:0000256" key="3">
    <source>
        <dbReference type="PROSITE-ProRule" id="PRU00339"/>
    </source>
</evidence>
<dbReference type="InterPro" id="IPR011990">
    <property type="entry name" value="TPR-like_helical_dom_sf"/>
</dbReference>
<dbReference type="Pfam" id="PF13432">
    <property type="entry name" value="TPR_16"/>
    <property type="match status" value="1"/>
</dbReference>
<sequence>LSLSLGKSFEESQCLLKSAAEVLEKAKELDNNDSEILFNLAWTQVMSKQLSKGFSTLKEALVVNPSDMNSLHLLALVLSAQKKYKEALDVIETAIEEYPYEFSLLLTKVKLSEQCHGPQSALVVCHGLLKLWNDLYYENEQNEFEREEQNTEETLAKSPSFSMTKSLNDSKLLDATASIKKMALVDTSSLDDDGTGSIAASVRIEKALSEAPSGTLTTTHQVGMTRTIAMLSKLWLITAECFINLEDATQAGGCILEASSIFPLSPDVLYMRGRLNELQENTLEAIACYESALSIHPHHKAARQRVGLLYHERGDCALAEKILRACILYDTSNHTAWNDLGIVLESTGRFDESADCFLTALRLEGSAPISSFTSIPRAFRAFDTS</sequence>
<dbReference type="GO" id="GO:0072659">
    <property type="term" value="P:protein localization to plasma membrane"/>
    <property type="evidence" value="ECO:0007669"/>
    <property type="project" value="TreeGrafter"/>
</dbReference>
<comment type="similarity">
    <text evidence="2">Belongs to the YPP1 family.</text>
</comment>
<dbReference type="SUPFAM" id="SSF48452">
    <property type="entry name" value="TPR-like"/>
    <property type="match status" value="2"/>
</dbReference>
<name>A0A7M6DPX9_9CNID</name>
<feature type="repeat" description="TPR" evidence="3">
    <location>
        <begin position="334"/>
        <end position="367"/>
    </location>
</feature>
<dbReference type="GO" id="GO:0005886">
    <property type="term" value="C:plasma membrane"/>
    <property type="evidence" value="ECO:0007669"/>
    <property type="project" value="TreeGrafter"/>
</dbReference>
<dbReference type="InterPro" id="IPR051722">
    <property type="entry name" value="Endocytosis_PI4K-reg_protein"/>
</dbReference>
<evidence type="ECO:0000256" key="4">
    <source>
        <dbReference type="SAM" id="MobiDB-lite"/>
    </source>
</evidence>
<dbReference type="SMART" id="SM00028">
    <property type="entry name" value="TPR"/>
    <property type="match status" value="5"/>
</dbReference>
<dbReference type="Gene3D" id="1.25.40.10">
    <property type="entry name" value="Tetratricopeptide repeat domain"/>
    <property type="match status" value="2"/>
</dbReference>
<reference evidence="5" key="1">
    <citation type="submission" date="2021-01" db="UniProtKB">
        <authorList>
            <consortium name="EnsemblMetazoa"/>
        </authorList>
    </citation>
    <scope>IDENTIFICATION</scope>
</reference>
<comment type="function">
    <text evidence="1">Involved in endocytosis.</text>
</comment>
<dbReference type="EnsemblMetazoa" id="CLYHEMT021069.1">
    <property type="protein sequence ID" value="CLYHEMP021069.1"/>
    <property type="gene ID" value="CLYHEMG021069"/>
</dbReference>
<evidence type="ECO:0000256" key="2">
    <source>
        <dbReference type="ARBA" id="ARBA00038251"/>
    </source>
</evidence>
<organism evidence="5 6">
    <name type="scientific">Clytia hemisphaerica</name>
    <dbReference type="NCBI Taxonomy" id="252671"/>
    <lineage>
        <taxon>Eukaryota</taxon>
        <taxon>Metazoa</taxon>
        <taxon>Cnidaria</taxon>
        <taxon>Hydrozoa</taxon>
        <taxon>Hydroidolina</taxon>
        <taxon>Leptothecata</taxon>
        <taxon>Obeliida</taxon>
        <taxon>Clytiidae</taxon>
        <taxon>Clytia</taxon>
    </lineage>
</organism>
<accession>A0A7M6DPX9</accession>
<protein>
    <submittedName>
        <fullName evidence="5">Uncharacterized protein</fullName>
    </submittedName>
</protein>
<evidence type="ECO:0000313" key="6">
    <source>
        <dbReference type="Proteomes" id="UP000594262"/>
    </source>
</evidence>
<keyword evidence="3" id="KW-0802">TPR repeat</keyword>
<dbReference type="PROSITE" id="PS50005">
    <property type="entry name" value="TPR"/>
    <property type="match status" value="2"/>
</dbReference>
<evidence type="ECO:0000313" key="5">
    <source>
        <dbReference type="EnsemblMetazoa" id="CLYHEMP021069.1"/>
    </source>
</evidence>
<dbReference type="Pfam" id="PF13181">
    <property type="entry name" value="TPR_8"/>
    <property type="match status" value="1"/>
</dbReference>
<dbReference type="AlphaFoldDB" id="A0A7M6DPX9"/>
<feature type="repeat" description="TPR" evidence="3">
    <location>
        <begin position="266"/>
        <end position="299"/>
    </location>
</feature>